<feature type="compositionally biased region" description="Polar residues" evidence="1">
    <location>
        <begin position="41"/>
        <end position="53"/>
    </location>
</feature>
<organism evidence="2 3">
    <name type="scientific">Puccinia graminis f. sp. tritici</name>
    <dbReference type="NCBI Taxonomy" id="56615"/>
    <lineage>
        <taxon>Eukaryota</taxon>
        <taxon>Fungi</taxon>
        <taxon>Dikarya</taxon>
        <taxon>Basidiomycota</taxon>
        <taxon>Pucciniomycotina</taxon>
        <taxon>Pucciniomycetes</taxon>
        <taxon>Pucciniales</taxon>
        <taxon>Pucciniaceae</taxon>
        <taxon>Puccinia</taxon>
    </lineage>
</organism>
<evidence type="ECO:0000256" key="1">
    <source>
        <dbReference type="SAM" id="MobiDB-lite"/>
    </source>
</evidence>
<feature type="compositionally biased region" description="Basic and acidic residues" evidence="1">
    <location>
        <begin position="105"/>
        <end position="114"/>
    </location>
</feature>
<gene>
    <name evidence="2" type="ORF">PGTUg99_031788</name>
</gene>
<evidence type="ECO:0000313" key="2">
    <source>
        <dbReference type="EMBL" id="KAA1115786.1"/>
    </source>
</evidence>
<protein>
    <submittedName>
        <fullName evidence="2">Uncharacterized protein</fullName>
    </submittedName>
</protein>
<accession>A0A5B0QR79</accession>
<dbReference type="AlphaFoldDB" id="A0A5B0QR79"/>
<evidence type="ECO:0000313" key="3">
    <source>
        <dbReference type="Proteomes" id="UP000325313"/>
    </source>
</evidence>
<feature type="compositionally biased region" description="Polar residues" evidence="1">
    <location>
        <begin position="62"/>
        <end position="76"/>
    </location>
</feature>
<reference evidence="2 3" key="1">
    <citation type="submission" date="2019-05" db="EMBL/GenBank/DDBJ databases">
        <title>Emergence of the Ug99 lineage of the wheat stem rust pathogen through somatic hybridization.</title>
        <authorList>
            <person name="Li F."/>
            <person name="Upadhyaya N.M."/>
            <person name="Sperschneider J."/>
            <person name="Matny O."/>
            <person name="Nguyen-Phuc H."/>
            <person name="Mago R."/>
            <person name="Raley C."/>
            <person name="Miller M.E."/>
            <person name="Silverstein K.A.T."/>
            <person name="Henningsen E."/>
            <person name="Hirsch C.D."/>
            <person name="Visser B."/>
            <person name="Pretorius Z.A."/>
            <person name="Steffenson B.J."/>
            <person name="Schwessinger B."/>
            <person name="Dodds P.N."/>
            <person name="Figueroa M."/>
        </authorList>
    </citation>
    <scope>NUCLEOTIDE SEQUENCE [LARGE SCALE GENOMIC DNA]</scope>
    <source>
        <strain evidence="2 3">Ug99</strain>
    </source>
</reference>
<feature type="compositionally biased region" description="Acidic residues" evidence="1">
    <location>
        <begin position="29"/>
        <end position="40"/>
    </location>
</feature>
<sequence length="139" mass="15740">MSPGSHPIFSIIHHSITQTPHSDHNNQLDEMEDETWDLSSEDPTPHPNHNNQLDEMEDKTWELSSEDLTPHSNHNNQPHEMEDKTGNLLSDEDEAIHHSITQTPHSDHNNQLDEIYGGRKVEAVLGRSNASLRSQQSAS</sequence>
<proteinExistence type="predicted"/>
<feature type="region of interest" description="Disordered" evidence="1">
    <location>
        <begin position="1"/>
        <end position="114"/>
    </location>
</feature>
<dbReference type="EMBL" id="VDEP01000272">
    <property type="protein sequence ID" value="KAA1115786.1"/>
    <property type="molecule type" value="Genomic_DNA"/>
</dbReference>
<dbReference type="Proteomes" id="UP000325313">
    <property type="component" value="Unassembled WGS sequence"/>
</dbReference>
<comment type="caution">
    <text evidence="2">The sequence shown here is derived from an EMBL/GenBank/DDBJ whole genome shotgun (WGS) entry which is preliminary data.</text>
</comment>
<name>A0A5B0QR79_PUCGR</name>
<feature type="compositionally biased region" description="Low complexity" evidence="1">
    <location>
        <begin position="1"/>
        <end position="16"/>
    </location>
</feature>